<organism evidence="2 3">
    <name type="scientific">Amphibalanus amphitrite</name>
    <name type="common">Striped barnacle</name>
    <name type="synonym">Balanus amphitrite</name>
    <dbReference type="NCBI Taxonomy" id="1232801"/>
    <lineage>
        <taxon>Eukaryota</taxon>
        <taxon>Metazoa</taxon>
        <taxon>Ecdysozoa</taxon>
        <taxon>Arthropoda</taxon>
        <taxon>Crustacea</taxon>
        <taxon>Multicrustacea</taxon>
        <taxon>Cirripedia</taxon>
        <taxon>Thoracica</taxon>
        <taxon>Thoracicalcarea</taxon>
        <taxon>Balanomorpha</taxon>
        <taxon>Balanoidea</taxon>
        <taxon>Balanidae</taxon>
        <taxon>Amphibalaninae</taxon>
        <taxon>Amphibalanus</taxon>
    </lineage>
</organism>
<reference evidence="2 3" key="1">
    <citation type="submission" date="2019-07" db="EMBL/GenBank/DDBJ databases">
        <title>Draft genome assembly of a fouling barnacle, Amphibalanus amphitrite (Darwin, 1854): The first reference genome for Thecostraca.</title>
        <authorList>
            <person name="Kim W."/>
        </authorList>
    </citation>
    <scope>NUCLEOTIDE SEQUENCE [LARGE SCALE GENOMIC DNA]</scope>
    <source>
        <strain evidence="2">SNU_AA5</strain>
        <tissue evidence="2">Soma without cirri and trophi</tissue>
    </source>
</reference>
<keyword evidence="3" id="KW-1185">Reference proteome</keyword>
<feature type="compositionally biased region" description="Polar residues" evidence="1">
    <location>
        <begin position="8"/>
        <end position="22"/>
    </location>
</feature>
<dbReference type="Proteomes" id="UP000440578">
    <property type="component" value="Unassembled WGS sequence"/>
</dbReference>
<evidence type="ECO:0000313" key="2">
    <source>
        <dbReference type="EMBL" id="KAF0296844.1"/>
    </source>
</evidence>
<proteinExistence type="predicted"/>
<accession>A0A6A4VZ45</accession>
<dbReference type="AlphaFoldDB" id="A0A6A4VZ45"/>
<protein>
    <submittedName>
        <fullName evidence="2">Uncharacterized protein</fullName>
    </submittedName>
</protein>
<sequence length="75" mass="8380">MDRAPTGPNFNPTGSDLDNSPRTVEDCTGRGVTDPGVVWARRLSDPGVWERRDHGVEDPEEDRWAVRPREPLPAD</sequence>
<dbReference type="EMBL" id="VIIS01001529">
    <property type="protein sequence ID" value="KAF0296844.1"/>
    <property type="molecule type" value="Genomic_DNA"/>
</dbReference>
<comment type="caution">
    <text evidence="2">The sequence shown here is derived from an EMBL/GenBank/DDBJ whole genome shotgun (WGS) entry which is preliminary data.</text>
</comment>
<name>A0A6A4VZ45_AMPAM</name>
<feature type="region of interest" description="Disordered" evidence="1">
    <location>
        <begin position="50"/>
        <end position="75"/>
    </location>
</feature>
<feature type="region of interest" description="Disordered" evidence="1">
    <location>
        <begin position="1"/>
        <end position="34"/>
    </location>
</feature>
<evidence type="ECO:0000313" key="3">
    <source>
        <dbReference type="Proteomes" id="UP000440578"/>
    </source>
</evidence>
<gene>
    <name evidence="2" type="ORF">FJT64_005722</name>
</gene>
<evidence type="ECO:0000256" key="1">
    <source>
        <dbReference type="SAM" id="MobiDB-lite"/>
    </source>
</evidence>